<dbReference type="InterPro" id="IPR035979">
    <property type="entry name" value="RBD_domain_sf"/>
</dbReference>
<dbReference type="InterPro" id="IPR002110">
    <property type="entry name" value="Ankyrin_rpt"/>
</dbReference>
<accession>A0A1B5L2C2</accession>
<dbReference type="InterPro" id="IPR012677">
    <property type="entry name" value="Nucleotide-bd_a/b_plait_sf"/>
</dbReference>
<dbReference type="CDD" id="cd12254">
    <property type="entry name" value="RRM_hnRNPH_ESRPs_RBM12_like"/>
    <property type="match status" value="1"/>
</dbReference>
<protein>
    <submittedName>
        <fullName evidence="3">Uncharacterized protein</fullName>
    </submittedName>
</protein>
<comment type="caution">
    <text evidence="3">The sequence shown here is derived from an EMBL/GenBank/DDBJ whole genome shotgun (WGS) entry which is preliminary data.</text>
</comment>
<evidence type="ECO:0000256" key="1">
    <source>
        <dbReference type="PROSITE-ProRule" id="PRU00023"/>
    </source>
</evidence>
<feature type="repeat" description="ANK" evidence="1">
    <location>
        <begin position="47"/>
        <end position="79"/>
    </location>
</feature>
<gene>
    <name evidence="3" type="ORF">UVI_02050840</name>
</gene>
<evidence type="ECO:0000313" key="4">
    <source>
        <dbReference type="Proteomes" id="UP000054053"/>
    </source>
</evidence>
<dbReference type="PROSITE" id="PS50088">
    <property type="entry name" value="ANK_REPEAT"/>
    <property type="match status" value="1"/>
</dbReference>
<sequence>MLPASPRTRFDDERRTCYRDLGIWGGSSVGKHLQQPSGSEASATRENGSTLLRWAAFHGTVGVANVLLANGANPSALDEGNHRPADLIDGSPWLEEYPEIRAGLARITVEAAAPSAEEHSRKRKQTPSVEEALDDSIAFNLLSQALRQSADPTGAVSWDASTPHSVNDHVDKASKSPVGSLRRPCFLTLEQRIYQTPVSKAAKATGDSVVVPYAVNITPSSPAGGLPASHSYQSVSTLMSPASAERPGGLYSGSGAAFTLTEPRNYAPRTSGMPVALLSEPPPRFDLSVALGTQPLQPAVGNGGGNASRAVAGSTVVPFVSHSHSPSAGEVFALRSDHLNRLTGVPAGLPTLQTALQPGNFPFLEGARQAAAVNYGVVKLKNASGIPFATKRAEVIAFLGRNSKILNDADEPVHIIMERVTSKTMDAYVEFVTLDEANKAVEKHHQHSLSGRVSRLGDRPVEVELSNQESLMRDLFPLARGVVWNGVTPHFEPFKPYEPWGNFKGFVSEEEMVMLVKHVEVPHRVSLELPTLKKFPWYATDRITISQRRAIFRATCELARLLTRSIQKQDDPINLTVQLRRRLLNTAMKCPGFTPLMKDDLAYMADLSEMEERQFNQPRFASCWRHQYGIAPKPGMPLDVVEMPTDRLQWYIAVIREQTQRDVTARHHAERNCLQEKSAETDMYWGYFWAELGYAFGAGFDQMTLSQAADAEFTAIERILARALPSE</sequence>
<dbReference type="GO" id="GO:0003676">
    <property type="term" value="F:nucleic acid binding"/>
    <property type="evidence" value="ECO:0007669"/>
    <property type="project" value="InterPro"/>
</dbReference>
<dbReference type="AlphaFoldDB" id="A0A1B5L2C2"/>
<dbReference type="Gene3D" id="3.30.70.330">
    <property type="match status" value="1"/>
</dbReference>
<dbReference type="PROSITE" id="PS50297">
    <property type="entry name" value="ANK_REP_REGION"/>
    <property type="match status" value="1"/>
</dbReference>
<dbReference type="EMBL" id="BBTG02000037">
    <property type="protein sequence ID" value="GAO17601.1"/>
    <property type="molecule type" value="Genomic_DNA"/>
</dbReference>
<name>A0A1B5L2C2_USTVR</name>
<dbReference type="SUPFAM" id="SSF48403">
    <property type="entry name" value="Ankyrin repeat"/>
    <property type="match status" value="1"/>
</dbReference>
<evidence type="ECO:0000313" key="3">
    <source>
        <dbReference type="EMBL" id="GAO17601.1"/>
    </source>
</evidence>
<reference evidence="4" key="1">
    <citation type="journal article" date="2016" name="Genome Announc.">
        <title>Genome sequence of Ustilaginoidea virens IPU010, a rice pathogenic fungus causing false smut.</title>
        <authorList>
            <person name="Kumagai T."/>
            <person name="Ishii T."/>
            <person name="Terai G."/>
            <person name="Umemura M."/>
            <person name="Machida M."/>
            <person name="Asai K."/>
        </authorList>
    </citation>
    <scope>NUCLEOTIDE SEQUENCE [LARGE SCALE GENOMIC DNA]</scope>
    <source>
        <strain evidence="4">IPU010</strain>
    </source>
</reference>
<organism evidence="3 4">
    <name type="scientific">Ustilaginoidea virens</name>
    <name type="common">Rice false smut fungus</name>
    <name type="synonym">Villosiclava virens</name>
    <dbReference type="NCBI Taxonomy" id="1159556"/>
    <lineage>
        <taxon>Eukaryota</taxon>
        <taxon>Fungi</taxon>
        <taxon>Dikarya</taxon>
        <taxon>Ascomycota</taxon>
        <taxon>Pezizomycotina</taxon>
        <taxon>Sordariomycetes</taxon>
        <taxon>Hypocreomycetidae</taxon>
        <taxon>Hypocreales</taxon>
        <taxon>Clavicipitaceae</taxon>
        <taxon>Ustilaginoidea</taxon>
    </lineage>
</organism>
<dbReference type="InterPro" id="IPR036770">
    <property type="entry name" value="Ankyrin_rpt-contain_sf"/>
</dbReference>
<keyword evidence="1" id="KW-0040">ANK repeat</keyword>
<dbReference type="Gene3D" id="1.25.40.20">
    <property type="entry name" value="Ankyrin repeat-containing domain"/>
    <property type="match status" value="1"/>
</dbReference>
<dbReference type="SUPFAM" id="SSF54928">
    <property type="entry name" value="RNA-binding domain, RBD"/>
    <property type="match status" value="1"/>
</dbReference>
<proteinExistence type="predicted"/>
<dbReference type="Proteomes" id="UP000054053">
    <property type="component" value="Unassembled WGS sequence"/>
</dbReference>
<feature type="region of interest" description="Disordered" evidence="2">
    <location>
        <begin position="153"/>
        <end position="177"/>
    </location>
</feature>
<evidence type="ECO:0000256" key="2">
    <source>
        <dbReference type="SAM" id="MobiDB-lite"/>
    </source>
</evidence>